<protein>
    <submittedName>
        <fullName evidence="2">Phage-related baseplate assembly protein</fullName>
    </submittedName>
</protein>
<dbReference type="Proteomes" id="UP000182761">
    <property type="component" value="Unassembled WGS sequence"/>
</dbReference>
<proteinExistence type="predicted"/>
<dbReference type="AlphaFoldDB" id="A0A0X3AMS8"/>
<accession>A0A0X3AMS8</accession>
<evidence type="ECO:0000259" key="1">
    <source>
        <dbReference type="Pfam" id="PF04717"/>
    </source>
</evidence>
<keyword evidence="3" id="KW-1185">Reference proteome</keyword>
<feature type="non-terminal residue" evidence="2">
    <location>
        <position position="1"/>
    </location>
</feature>
<dbReference type="Pfam" id="PF04717">
    <property type="entry name" value="Phage_base_V"/>
    <property type="match status" value="1"/>
</dbReference>
<evidence type="ECO:0000313" key="2">
    <source>
        <dbReference type="EMBL" id="CVK15691.1"/>
    </source>
</evidence>
<dbReference type="InterPro" id="IPR037026">
    <property type="entry name" value="Vgr_OB-fold_dom_sf"/>
</dbReference>
<reference evidence="2 3" key="1">
    <citation type="submission" date="2016-01" db="EMBL/GenBank/DDBJ databases">
        <authorList>
            <person name="McClelland M."/>
            <person name="Jain A."/>
            <person name="Saraogi P."/>
            <person name="Mendelson R."/>
            <person name="Westerman R."/>
            <person name="SanMiguel P."/>
            <person name="Csonka L."/>
        </authorList>
    </citation>
    <scope>NUCLEOTIDE SEQUENCE [LARGE SCALE GENOMIC DNA]</scope>
    <source>
        <strain evidence="2 3">R-53146</strain>
    </source>
</reference>
<gene>
    <name evidence="2" type="ORF">Ga0061079_1031</name>
</gene>
<organism evidence="2 3">
    <name type="scientific">Apibacter mensalis</name>
    <dbReference type="NCBI Taxonomy" id="1586267"/>
    <lineage>
        <taxon>Bacteria</taxon>
        <taxon>Pseudomonadati</taxon>
        <taxon>Bacteroidota</taxon>
        <taxon>Flavobacteriia</taxon>
        <taxon>Flavobacteriales</taxon>
        <taxon>Weeksellaceae</taxon>
        <taxon>Apibacter</taxon>
    </lineage>
</organism>
<dbReference type="STRING" id="1586267.GCA_001418685_00522"/>
<sequence>SLLEKGTVEVSQAVERQKLKRRHVLFLEAKTNNPNLRLGDIVKLKAWMPKSGLFKDGEVPLEQYKIIEITHYQDITEGYYNELVGIPVHNIVPEYMDEDALPLCEEQSAIVTDNNDPQGMSRIRVQFPWQKPFNGMTPWIRSITPYAGKGKGMHIVPEIGEEVIVTFENGNAEKPVSLGAMFNGEAKSGHGGAGNYMKGLQTVSGNKLLMNDQKGSVLLEDHGKTSMKFDGAGNSSIGTSSSQVITVGGCKEAPDGKSLLKMDKDGNINLEGKTKITLKVGNNTITLTKDGIFTKAETGEVKTIAKAGSVTIKSESDQITISASTANTIEGADIQIFGNGSIIVDSPDTDIT</sequence>
<dbReference type="Gene3D" id="2.40.50.230">
    <property type="entry name" value="Gp5 N-terminal domain"/>
    <property type="match status" value="1"/>
</dbReference>
<name>A0A0X3AMS8_9FLAO</name>
<dbReference type="InterPro" id="IPR006531">
    <property type="entry name" value="Gp5/Vgr_OB"/>
</dbReference>
<evidence type="ECO:0000313" key="3">
    <source>
        <dbReference type="Proteomes" id="UP000182761"/>
    </source>
</evidence>
<dbReference type="RefSeq" id="WP_221400556.1">
    <property type="nucleotide sequence ID" value="NZ_FCOR01000003.1"/>
</dbReference>
<feature type="domain" description="Gp5/Type VI secretion system Vgr protein OB-fold" evidence="1">
    <location>
        <begin position="108"/>
        <end position="182"/>
    </location>
</feature>
<dbReference type="EMBL" id="FCOR01000003">
    <property type="protein sequence ID" value="CVK15691.1"/>
    <property type="molecule type" value="Genomic_DNA"/>
</dbReference>
<dbReference type="SUPFAM" id="SSF69255">
    <property type="entry name" value="gp5 N-terminal domain-like"/>
    <property type="match status" value="1"/>
</dbReference>